<dbReference type="HOGENOM" id="CLU_825439_0_0_9"/>
<gene>
    <name evidence="2" type="ORF">GCWU000182_000076</name>
</gene>
<keyword evidence="1" id="KW-0472">Membrane</keyword>
<feature type="transmembrane region" description="Helical" evidence="1">
    <location>
        <begin position="177"/>
        <end position="198"/>
    </location>
</feature>
<dbReference type="EMBL" id="ACIN03000001">
    <property type="protein sequence ID" value="ESK66389.1"/>
    <property type="molecule type" value="Genomic_DNA"/>
</dbReference>
<organism evidence="2 3">
    <name type="scientific">Abiotrophia defectiva ATCC 49176</name>
    <dbReference type="NCBI Taxonomy" id="592010"/>
    <lineage>
        <taxon>Bacteria</taxon>
        <taxon>Bacillati</taxon>
        <taxon>Bacillota</taxon>
        <taxon>Bacilli</taxon>
        <taxon>Lactobacillales</taxon>
        <taxon>Aerococcaceae</taxon>
        <taxon>Abiotrophia</taxon>
    </lineage>
</organism>
<sequence>MKRNNLRNVWPYLIFAMICAALGGFLFYKSQNSSADQFVEQGLVYPKTEALTGHTAVTIKEIIPVLEITITKTKNGVVVSENKNTGLVAYLVSDGERAFPVVLHDDSKVVKILEERIKAGQLESNPLNVVAYASKSKDDLQIAEKVIQRADVDASVKSGYDDSALLDVAEAENRLNIMLFVSFALGAAVLLLLLTALWKYWKNTKFYSTLYDHFPELAQDLDKLVTDSDFHSPELGLYVYKNHLVVIGGNDRIIDLTQIIYTYAVRQTNNSVVTFQVHLHNNQFRRLVVKPRRYQRDFTQSMLDRLMVYLQEAYPSMLVGVQHATDYKELKRQARG</sequence>
<reference evidence="2" key="1">
    <citation type="submission" date="2013-06" db="EMBL/GenBank/DDBJ databases">
        <authorList>
            <person name="Weinstock G."/>
            <person name="Sodergren E."/>
            <person name="Clifton S."/>
            <person name="Fulton L."/>
            <person name="Fulton B."/>
            <person name="Courtney L."/>
            <person name="Fronick C."/>
            <person name="Harrison M."/>
            <person name="Strong C."/>
            <person name="Farmer C."/>
            <person name="Delahaunty K."/>
            <person name="Markovic C."/>
            <person name="Hall O."/>
            <person name="Minx P."/>
            <person name="Tomlinson C."/>
            <person name="Mitreva M."/>
            <person name="Nelson J."/>
            <person name="Hou S."/>
            <person name="Wollam A."/>
            <person name="Pepin K.H."/>
            <person name="Johnson M."/>
            <person name="Bhonagiri V."/>
            <person name="Nash W.E."/>
            <person name="Warren W."/>
            <person name="Chinwalla A."/>
            <person name="Mardis E.R."/>
            <person name="Wilson R.K."/>
        </authorList>
    </citation>
    <scope>NUCLEOTIDE SEQUENCE [LARGE SCALE GENOMIC DNA]</scope>
    <source>
        <strain evidence="2">ATCC 49176</strain>
    </source>
</reference>
<keyword evidence="1" id="KW-1133">Transmembrane helix</keyword>
<protein>
    <submittedName>
        <fullName evidence="2">Uncharacterized protein</fullName>
    </submittedName>
</protein>
<comment type="caution">
    <text evidence="2">The sequence shown here is derived from an EMBL/GenBank/DDBJ whole genome shotgun (WGS) entry which is preliminary data.</text>
</comment>
<accession>W1Q6J3</accession>
<keyword evidence="1" id="KW-0812">Transmembrane</keyword>
<evidence type="ECO:0000313" key="3">
    <source>
        <dbReference type="Proteomes" id="UP000019050"/>
    </source>
</evidence>
<evidence type="ECO:0000256" key="1">
    <source>
        <dbReference type="SAM" id="Phobius"/>
    </source>
</evidence>
<name>W1Q6J3_ABIDE</name>
<keyword evidence="3" id="KW-1185">Reference proteome</keyword>
<dbReference type="Proteomes" id="UP000019050">
    <property type="component" value="Unassembled WGS sequence"/>
</dbReference>
<feature type="transmembrane region" description="Helical" evidence="1">
    <location>
        <begin position="9"/>
        <end position="28"/>
    </location>
</feature>
<evidence type="ECO:0000313" key="2">
    <source>
        <dbReference type="EMBL" id="ESK66389.1"/>
    </source>
</evidence>
<dbReference type="RefSeq" id="WP_023390737.1">
    <property type="nucleotide sequence ID" value="NZ_KI535340.1"/>
</dbReference>
<dbReference type="GeneID" id="84816246"/>
<dbReference type="STRING" id="592010.GCWU000182_000076"/>
<proteinExistence type="predicted"/>
<dbReference type="AlphaFoldDB" id="W1Q6J3"/>